<dbReference type="SMART" id="SM00450">
    <property type="entry name" value="RHOD"/>
    <property type="match status" value="1"/>
</dbReference>
<dbReference type="InterPro" id="IPR050229">
    <property type="entry name" value="GlpE_sulfurtransferase"/>
</dbReference>
<dbReference type="InterPro" id="IPR036873">
    <property type="entry name" value="Rhodanese-like_dom_sf"/>
</dbReference>
<evidence type="ECO:0000313" key="2">
    <source>
        <dbReference type="EMBL" id="MDX8150195.1"/>
    </source>
</evidence>
<sequence>MFGRKKQKIIDLTPEEAEHAAKTGELVLVDVRETGERRQLAPKVKSLHIPVGQLAGRLDELPTDRPVAFVCRAGSRSTNATKTAAAAGLDVRNVVGGMTAWDAQGLPTKKGSA</sequence>
<dbReference type="PROSITE" id="PS50206">
    <property type="entry name" value="RHODANESE_3"/>
    <property type="match status" value="1"/>
</dbReference>
<organism evidence="2 3">
    <name type="scientific">Patulibacter brassicae</name>
    <dbReference type="NCBI Taxonomy" id="1705717"/>
    <lineage>
        <taxon>Bacteria</taxon>
        <taxon>Bacillati</taxon>
        <taxon>Actinomycetota</taxon>
        <taxon>Thermoleophilia</taxon>
        <taxon>Solirubrobacterales</taxon>
        <taxon>Patulibacteraceae</taxon>
        <taxon>Patulibacter</taxon>
    </lineage>
</organism>
<protein>
    <submittedName>
        <fullName evidence="2">Rhodanese-like domain-containing protein</fullName>
    </submittedName>
</protein>
<dbReference type="Proteomes" id="UP001277761">
    <property type="component" value="Unassembled WGS sequence"/>
</dbReference>
<dbReference type="PANTHER" id="PTHR43031">
    <property type="entry name" value="FAD-DEPENDENT OXIDOREDUCTASE"/>
    <property type="match status" value="1"/>
</dbReference>
<keyword evidence="3" id="KW-1185">Reference proteome</keyword>
<feature type="domain" description="Rhodanese" evidence="1">
    <location>
        <begin position="22"/>
        <end position="110"/>
    </location>
</feature>
<dbReference type="CDD" id="cd00158">
    <property type="entry name" value="RHOD"/>
    <property type="match status" value="1"/>
</dbReference>
<comment type="caution">
    <text evidence="2">The sequence shown here is derived from an EMBL/GenBank/DDBJ whole genome shotgun (WGS) entry which is preliminary data.</text>
</comment>
<reference evidence="2 3" key="1">
    <citation type="submission" date="2023-11" db="EMBL/GenBank/DDBJ databases">
        <authorList>
            <person name="Xu M."/>
            <person name="Jiang T."/>
        </authorList>
    </citation>
    <scope>NUCLEOTIDE SEQUENCE [LARGE SCALE GENOMIC DNA]</scope>
    <source>
        <strain evidence="2 3">SD</strain>
    </source>
</reference>
<dbReference type="InterPro" id="IPR001763">
    <property type="entry name" value="Rhodanese-like_dom"/>
</dbReference>
<gene>
    <name evidence="2" type="ORF">SK069_01190</name>
</gene>
<dbReference type="PANTHER" id="PTHR43031:SF16">
    <property type="entry name" value="OXIDOREDUCTASE"/>
    <property type="match status" value="1"/>
</dbReference>
<proteinExistence type="predicted"/>
<evidence type="ECO:0000259" key="1">
    <source>
        <dbReference type="PROSITE" id="PS50206"/>
    </source>
</evidence>
<name>A0ABU4VFK1_9ACTN</name>
<dbReference type="Pfam" id="PF00581">
    <property type="entry name" value="Rhodanese"/>
    <property type="match status" value="1"/>
</dbReference>
<dbReference type="Gene3D" id="3.40.250.10">
    <property type="entry name" value="Rhodanese-like domain"/>
    <property type="match status" value="1"/>
</dbReference>
<dbReference type="EMBL" id="JAXAVX010000001">
    <property type="protein sequence ID" value="MDX8150195.1"/>
    <property type="molecule type" value="Genomic_DNA"/>
</dbReference>
<accession>A0ABU4VFK1</accession>
<evidence type="ECO:0000313" key="3">
    <source>
        <dbReference type="Proteomes" id="UP001277761"/>
    </source>
</evidence>
<dbReference type="SUPFAM" id="SSF52821">
    <property type="entry name" value="Rhodanese/Cell cycle control phosphatase"/>
    <property type="match status" value="1"/>
</dbReference>
<dbReference type="RefSeq" id="WP_319952347.1">
    <property type="nucleotide sequence ID" value="NZ_JAXAVX010000001.1"/>
</dbReference>